<evidence type="ECO:0008006" key="6">
    <source>
        <dbReference type="Google" id="ProtNLM"/>
    </source>
</evidence>
<comment type="caution">
    <text evidence="4">The sequence shown here is derived from an EMBL/GenBank/DDBJ whole genome shotgun (WGS) entry which is preliminary data.</text>
</comment>
<organism evidence="4 5">
    <name type="scientific">Polypedilum vanderplanki</name>
    <name type="common">Sleeping chironomid midge</name>
    <dbReference type="NCBI Taxonomy" id="319348"/>
    <lineage>
        <taxon>Eukaryota</taxon>
        <taxon>Metazoa</taxon>
        <taxon>Ecdysozoa</taxon>
        <taxon>Arthropoda</taxon>
        <taxon>Hexapoda</taxon>
        <taxon>Insecta</taxon>
        <taxon>Pterygota</taxon>
        <taxon>Neoptera</taxon>
        <taxon>Endopterygota</taxon>
        <taxon>Diptera</taxon>
        <taxon>Nematocera</taxon>
        <taxon>Chironomoidea</taxon>
        <taxon>Chironomidae</taxon>
        <taxon>Chironominae</taxon>
        <taxon>Polypedilum</taxon>
        <taxon>Polypedilum</taxon>
    </lineage>
</organism>
<name>A0A9J6BC60_POLVA</name>
<sequence length="109" mass="11951">MMATLDACKITTGATDADIAKLMIHEKPETQEGKCLANCLYESMGLLKDGKLSKEGFLTWGKILNTDDAHVKVLAECEDESDPDVCESGMKIGYCLKLAASKHNLQFEH</sequence>
<dbReference type="Pfam" id="PF01395">
    <property type="entry name" value="PBP_GOBP"/>
    <property type="match status" value="1"/>
</dbReference>
<evidence type="ECO:0000313" key="5">
    <source>
        <dbReference type="Proteomes" id="UP001107558"/>
    </source>
</evidence>
<dbReference type="EMBL" id="JADBJN010000004">
    <property type="protein sequence ID" value="KAG5667144.1"/>
    <property type="molecule type" value="Genomic_DNA"/>
</dbReference>
<dbReference type="InterPro" id="IPR036728">
    <property type="entry name" value="PBP_GOBP_sf"/>
</dbReference>
<evidence type="ECO:0000256" key="3">
    <source>
        <dbReference type="ARBA" id="ARBA00022525"/>
    </source>
</evidence>
<dbReference type="OrthoDB" id="6595846at2759"/>
<dbReference type="CDD" id="cd23992">
    <property type="entry name" value="PBP_GOBP"/>
    <property type="match status" value="1"/>
</dbReference>
<evidence type="ECO:0000313" key="4">
    <source>
        <dbReference type="EMBL" id="KAG5667144.1"/>
    </source>
</evidence>
<proteinExistence type="inferred from homology"/>
<evidence type="ECO:0000256" key="1">
    <source>
        <dbReference type="ARBA" id="ARBA00004613"/>
    </source>
</evidence>
<dbReference type="GO" id="GO:0005576">
    <property type="term" value="C:extracellular region"/>
    <property type="evidence" value="ECO:0007669"/>
    <property type="project" value="UniProtKB-SubCell"/>
</dbReference>
<dbReference type="Proteomes" id="UP001107558">
    <property type="component" value="Chromosome 4"/>
</dbReference>
<gene>
    <name evidence="4" type="ORF">PVAND_015141</name>
</gene>
<dbReference type="Gene3D" id="1.10.238.20">
    <property type="entry name" value="Pheromone/general odorant binding protein domain"/>
    <property type="match status" value="1"/>
</dbReference>
<keyword evidence="5" id="KW-1185">Reference proteome</keyword>
<accession>A0A9J6BC60</accession>
<keyword evidence="3" id="KW-0964">Secreted</keyword>
<comment type="similarity">
    <text evidence="2">Belongs to the PBP/GOBP family.</text>
</comment>
<evidence type="ECO:0000256" key="2">
    <source>
        <dbReference type="ARBA" id="ARBA00008098"/>
    </source>
</evidence>
<dbReference type="AlphaFoldDB" id="A0A9J6BC60"/>
<dbReference type="GO" id="GO:0005549">
    <property type="term" value="F:odorant binding"/>
    <property type="evidence" value="ECO:0007669"/>
    <property type="project" value="InterPro"/>
</dbReference>
<dbReference type="InterPro" id="IPR006170">
    <property type="entry name" value="PBP/GOBP"/>
</dbReference>
<dbReference type="SUPFAM" id="SSF47565">
    <property type="entry name" value="Insect pheromone/odorant-binding proteins"/>
    <property type="match status" value="1"/>
</dbReference>
<dbReference type="SMART" id="SM00708">
    <property type="entry name" value="PhBP"/>
    <property type="match status" value="1"/>
</dbReference>
<protein>
    <recommendedName>
        <fullName evidence="6">Odorant binding protein</fullName>
    </recommendedName>
</protein>
<reference evidence="4" key="1">
    <citation type="submission" date="2021-03" db="EMBL/GenBank/DDBJ databases">
        <title>Chromosome level genome of the anhydrobiotic midge Polypedilum vanderplanki.</title>
        <authorList>
            <person name="Yoshida Y."/>
            <person name="Kikawada T."/>
            <person name="Gusev O."/>
        </authorList>
    </citation>
    <scope>NUCLEOTIDE SEQUENCE</scope>
    <source>
        <strain evidence="4">NIAS01</strain>
        <tissue evidence="4">Whole body or cell culture</tissue>
    </source>
</reference>
<comment type="subcellular location">
    <subcellularLocation>
        <location evidence="1">Secreted</location>
    </subcellularLocation>
</comment>